<gene>
    <name evidence="2" type="ORF">FNB15_12505</name>
</gene>
<dbReference type="KEGG" id="fer:FNB15_12505"/>
<evidence type="ECO:0000256" key="1">
    <source>
        <dbReference type="SAM" id="MobiDB-lite"/>
    </source>
</evidence>
<sequence length="117" mass="12025">MSIENISAGLSGVARTTSPQRPAKNALISNTDNAAVQQYAQVSRFTGYLAETPVEQSEPQQYQQSSSQQGGGSGPGYGSSSSDNGEATAPLLSYGRNGSTTPVQKPAVVGQFLSVVA</sequence>
<organism evidence="2 3">
    <name type="scientific">Ferrovibrio terrae</name>
    <dbReference type="NCBI Taxonomy" id="2594003"/>
    <lineage>
        <taxon>Bacteria</taxon>
        <taxon>Pseudomonadati</taxon>
        <taxon>Pseudomonadota</taxon>
        <taxon>Alphaproteobacteria</taxon>
        <taxon>Rhodospirillales</taxon>
        <taxon>Rhodospirillaceae</taxon>
        <taxon>Ferrovibrio</taxon>
    </lineage>
</organism>
<feature type="region of interest" description="Disordered" evidence="1">
    <location>
        <begin position="50"/>
        <end position="106"/>
    </location>
</feature>
<dbReference type="AlphaFoldDB" id="A0A516H2N0"/>
<accession>A0A516H2N0</accession>
<reference evidence="2 3" key="1">
    <citation type="submission" date="2019-07" db="EMBL/GenBank/DDBJ databases">
        <title>Genome sequencing for Ferrovibrio sp. K5.</title>
        <authorList>
            <person name="Park S.-J."/>
        </authorList>
    </citation>
    <scope>NUCLEOTIDE SEQUENCE [LARGE SCALE GENOMIC DNA]</scope>
    <source>
        <strain evidence="2 3">K5</strain>
    </source>
</reference>
<feature type="compositionally biased region" description="Low complexity" evidence="1">
    <location>
        <begin position="55"/>
        <end position="68"/>
    </location>
</feature>
<dbReference type="RefSeq" id="WP_144069023.1">
    <property type="nucleotide sequence ID" value="NZ_CP041636.1"/>
</dbReference>
<dbReference type="Proteomes" id="UP000317496">
    <property type="component" value="Chromosome"/>
</dbReference>
<name>A0A516H2N0_9PROT</name>
<protein>
    <submittedName>
        <fullName evidence="2">Uncharacterized protein</fullName>
    </submittedName>
</protein>
<dbReference type="EMBL" id="CP041636">
    <property type="protein sequence ID" value="QDO98042.1"/>
    <property type="molecule type" value="Genomic_DNA"/>
</dbReference>
<keyword evidence="3" id="KW-1185">Reference proteome</keyword>
<evidence type="ECO:0000313" key="3">
    <source>
        <dbReference type="Proteomes" id="UP000317496"/>
    </source>
</evidence>
<evidence type="ECO:0000313" key="2">
    <source>
        <dbReference type="EMBL" id="QDO98042.1"/>
    </source>
</evidence>
<feature type="region of interest" description="Disordered" evidence="1">
    <location>
        <begin position="1"/>
        <end position="29"/>
    </location>
</feature>
<proteinExistence type="predicted"/>